<keyword evidence="4" id="KW-1185">Reference proteome</keyword>
<reference evidence="3 4" key="1">
    <citation type="journal article" date="2019" name="Nat. Ecol. Evol.">
        <title>Megaphylogeny resolves global patterns of mushroom evolution.</title>
        <authorList>
            <person name="Varga T."/>
            <person name="Krizsan K."/>
            <person name="Foldi C."/>
            <person name="Dima B."/>
            <person name="Sanchez-Garcia M."/>
            <person name="Sanchez-Ramirez S."/>
            <person name="Szollosi G.J."/>
            <person name="Szarkandi J.G."/>
            <person name="Papp V."/>
            <person name="Albert L."/>
            <person name="Andreopoulos W."/>
            <person name="Angelini C."/>
            <person name="Antonin V."/>
            <person name="Barry K.W."/>
            <person name="Bougher N.L."/>
            <person name="Buchanan P."/>
            <person name="Buyck B."/>
            <person name="Bense V."/>
            <person name="Catcheside P."/>
            <person name="Chovatia M."/>
            <person name="Cooper J."/>
            <person name="Damon W."/>
            <person name="Desjardin D."/>
            <person name="Finy P."/>
            <person name="Geml J."/>
            <person name="Haridas S."/>
            <person name="Hughes K."/>
            <person name="Justo A."/>
            <person name="Karasinski D."/>
            <person name="Kautmanova I."/>
            <person name="Kiss B."/>
            <person name="Kocsube S."/>
            <person name="Kotiranta H."/>
            <person name="LaButti K.M."/>
            <person name="Lechner B.E."/>
            <person name="Liimatainen K."/>
            <person name="Lipzen A."/>
            <person name="Lukacs Z."/>
            <person name="Mihaltcheva S."/>
            <person name="Morgado L.N."/>
            <person name="Niskanen T."/>
            <person name="Noordeloos M.E."/>
            <person name="Ohm R.A."/>
            <person name="Ortiz-Santana B."/>
            <person name="Ovrebo C."/>
            <person name="Racz N."/>
            <person name="Riley R."/>
            <person name="Savchenko A."/>
            <person name="Shiryaev A."/>
            <person name="Soop K."/>
            <person name="Spirin V."/>
            <person name="Szebenyi C."/>
            <person name="Tomsovsky M."/>
            <person name="Tulloss R.E."/>
            <person name="Uehling J."/>
            <person name="Grigoriev I.V."/>
            <person name="Vagvolgyi C."/>
            <person name="Papp T."/>
            <person name="Martin F.M."/>
            <person name="Miettinen O."/>
            <person name="Hibbett D.S."/>
            <person name="Nagy L.G."/>
        </authorList>
    </citation>
    <scope>NUCLEOTIDE SEQUENCE [LARGE SCALE GENOMIC DNA]</scope>
    <source>
        <strain evidence="3 4">CBS 166.37</strain>
    </source>
</reference>
<dbReference type="OrthoDB" id="3235960at2759"/>
<accession>A0A5C3MAL2</accession>
<feature type="domain" description="DUF6535" evidence="2">
    <location>
        <begin position="18"/>
        <end position="70"/>
    </location>
</feature>
<keyword evidence="1" id="KW-0812">Transmembrane</keyword>
<evidence type="ECO:0000256" key="1">
    <source>
        <dbReference type="SAM" id="Phobius"/>
    </source>
</evidence>
<evidence type="ECO:0000259" key="2">
    <source>
        <dbReference type="Pfam" id="PF20153"/>
    </source>
</evidence>
<dbReference type="Pfam" id="PF20153">
    <property type="entry name" value="DUF6535"/>
    <property type="match status" value="1"/>
</dbReference>
<name>A0A5C3MAL2_9AGAR</name>
<dbReference type="Proteomes" id="UP000308652">
    <property type="component" value="Unassembled WGS sequence"/>
</dbReference>
<evidence type="ECO:0000313" key="4">
    <source>
        <dbReference type="Proteomes" id="UP000308652"/>
    </source>
</evidence>
<gene>
    <name evidence="3" type="ORF">BDQ12DRAFT_606387</name>
</gene>
<dbReference type="InterPro" id="IPR045338">
    <property type="entry name" value="DUF6535"/>
</dbReference>
<proteinExistence type="predicted"/>
<dbReference type="AlphaFoldDB" id="A0A5C3MAL2"/>
<protein>
    <recommendedName>
        <fullName evidence="2">DUF6535 domain-containing protein</fullName>
    </recommendedName>
</protein>
<organism evidence="3 4">
    <name type="scientific">Crucibulum laeve</name>
    <dbReference type="NCBI Taxonomy" id="68775"/>
    <lineage>
        <taxon>Eukaryota</taxon>
        <taxon>Fungi</taxon>
        <taxon>Dikarya</taxon>
        <taxon>Basidiomycota</taxon>
        <taxon>Agaricomycotina</taxon>
        <taxon>Agaricomycetes</taxon>
        <taxon>Agaricomycetidae</taxon>
        <taxon>Agaricales</taxon>
        <taxon>Agaricineae</taxon>
        <taxon>Nidulariaceae</taxon>
        <taxon>Crucibulum</taxon>
    </lineage>
</organism>
<sequence>MAVWRSHPYKVPKNGDPWNNCHDLVKPYDNEIYNARRDEVDKLLIFAGLLSAAVAAFTVESYKWCQLDSGGIFA</sequence>
<feature type="transmembrane region" description="Helical" evidence="1">
    <location>
        <begin position="43"/>
        <end position="59"/>
    </location>
</feature>
<keyword evidence="1" id="KW-1133">Transmembrane helix</keyword>
<evidence type="ECO:0000313" key="3">
    <source>
        <dbReference type="EMBL" id="TFK38191.1"/>
    </source>
</evidence>
<dbReference type="EMBL" id="ML213604">
    <property type="protein sequence ID" value="TFK38191.1"/>
    <property type="molecule type" value="Genomic_DNA"/>
</dbReference>
<keyword evidence="1" id="KW-0472">Membrane</keyword>